<dbReference type="Proteomes" id="UP001266305">
    <property type="component" value="Unassembled WGS sequence"/>
</dbReference>
<evidence type="ECO:0000313" key="1">
    <source>
        <dbReference type="EMBL" id="KAK2121505.1"/>
    </source>
</evidence>
<proteinExistence type="predicted"/>
<protein>
    <submittedName>
        <fullName evidence="1">Uncharacterized protein</fullName>
    </submittedName>
</protein>
<evidence type="ECO:0000313" key="2">
    <source>
        <dbReference type="Proteomes" id="UP001266305"/>
    </source>
</evidence>
<reference evidence="1 2" key="1">
    <citation type="submission" date="2023-05" db="EMBL/GenBank/DDBJ databases">
        <title>B98-5 Cell Line De Novo Hybrid Assembly: An Optical Mapping Approach.</title>
        <authorList>
            <person name="Kananen K."/>
            <person name="Auerbach J.A."/>
            <person name="Kautto E."/>
            <person name="Blachly J.S."/>
        </authorList>
    </citation>
    <scope>NUCLEOTIDE SEQUENCE [LARGE SCALE GENOMIC DNA]</scope>
    <source>
        <strain evidence="1">B95-8</strain>
        <tissue evidence="1">Cell line</tissue>
    </source>
</reference>
<sequence length="85" mass="9068">SLLASWRRAALLAAQLAQPRCAGQFNLGAFSTEGQPQSAVSAQDGQSLPIRQVLRGQAEQLGPRSRTRGHSWTQAESLLGLSVQV</sequence>
<accession>A0ABQ9WIM0</accession>
<keyword evidence="2" id="KW-1185">Reference proteome</keyword>
<organism evidence="1 2">
    <name type="scientific">Saguinus oedipus</name>
    <name type="common">Cotton-top tamarin</name>
    <name type="synonym">Oedipomidas oedipus</name>
    <dbReference type="NCBI Taxonomy" id="9490"/>
    <lineage>
        <taxon>Eukaryota</taxon>
        <taxon>Metazoa</taxon>
        <taxon>Chordata</taxon>
        <taxon>Craniata</taxon>
        <taxon>Vertebrata</taxon>
        <taxon>Euteleostomi</taxon>
        <taxon>Mammalia</taxon>
        <taxon>Eutheria</taxon>
        <taxon>Euarchontoglires</taxon>
        <taxon>Primates</taxon>
        <taxon>Haplorrhini</taxon>
        <taxon>Platyrrhini</taxon>
        <taxon>Cebidae</taxon>
        <taxon>Callitrichinae</taxon>
        <taxon>Saguinus</taxon>
    </lineage>
</organism>
<name>A0ABQ9WIM0_SAGOE</name>
<gene>
    <name evidence="1" type="ORF">P7K49_002891</name>
</gene>
<feature type="non-terminal residue" evidence="1">
    <location>
        <position position="1"/>
    </location>
</feature>
<comment type="caution">
    <text evidence="1">The sequence shown here is derived from an EMBL/GenBank/DDBJ whole genome shotgun (WGS) entry which is preliminary data.</text>
</comment>
<dbReference type="EMBL" id="JASSZA010000001">
    <property type="protein sequence ID" value="KAK2121505.1"/>
    <property type="molecule type" value="Genomic_DNA"/>
</dbReference>